<evidence type="ECO:0008006" key="4">
    <source>
        <dbReference type="Google" id="ProtNLM"/>
    </source>
</evidence>
<dbReference type="Proteomes" id="UP000248806">
    <property type="component" value="Unassembled WGS sequence"/>
</dbReference>
<dbReference type="AlphaFoldDB" id="A0A326TZX6"/>
<evidence type="ECO:0000313" key="3">
    <source>
        <dbReference type="Proteomes" id="UP000248806"/>
    </source>
</evidence>
<keyword evidence="1" id="KW-1133">Transmembrane helix</keyword>
<protein>
    <recommendedName>
        <fullName evidence="4">VCBS repeat protein</fullName>
    </recommendedName>
</protein>
<keyword evidence="1" id="KW-0472">Membrane</keyword>
<organism evidence="2 3">
    <name type="scientific">Thermosporothrix hazakensis</name>
    <dbReference type="NCBI Taxonomy" id="644383"/>
    <lineage>
        <taxon>Bacteria</taxon>
        <taxon>Bacillati</taxon>
        <taxon>Chloroflexota</taxon>
        <taxon>Ktedonobacteria</taxon>
        <taxon>Ktedonobacterales</taxon>
        <taxon>Thermosporotrichaceae</taxon>
        <taxon>Thermosporothrix</taxon>
    </lineage>
</organism>
<accession>A0A326TZX6</accession>
<keyword evidence="3" id="KW-1185">Reference proteome</keyword>
<gene>
    <name evidence="2" type="ORF">EI42_05456</name>
</gene>
<dbReference type="RefSeq" id="WP_111325709.1">
    <property type="nucleotide sequence ID" value="NZ_BIFX01000001.1"/>
</dbReference>
<evidence type="ECO:0000256" key="1">
    <source>
        <dbReference type="SAM" id="Phobius"/>
    </source>
</evidence>
<reference evidence="2 3" key="1">
    <citation type="submission" date="2018-06" db="EMBL/GenBank/DDBJ databases">
        <title>Genomic Encyclopedia of Archaeal and Bacterial Type Strains, Phase II (KMG-II): from individual species to whole genera.</title>
        <authorList>
            <person name="Goeker M."/>
        </authorList>
    </citation>
    <scope>NUCLEOTIDE SEQUENCE [LARGE SCALE GENOMIC DNA]</scope>
    <source>
        <strain evidence="2 3">ATCC BAA-1881</strain>
    </source>
</reference>
<dbReference type="EMBL" id="QKUF01000033">
    <property type="protein sequence ID" value="PZW22434.1"/>
    <property type="molecule type" value="Genomic_DNA"/>
</dbReference>
<sequence length="185" mass="20545">MSSTIAPKSVVRYRPYRSSTVVTEELYDAGNRSRRPVTAAHPTKRSGHYLFFMVLGMAGMLLCVWLGQSLFAWISVGLDDFHYGRPRTFHIDATVGHEAGTTPSHFIAMNLQGRIHIVELPGGDASKPHVYVGPQLLGPDAALVPITLRFNDTNNDGQPDMIVQFRNSQLIYLNVKGTFQPPDNH</sequence>
<keyword evidence="1" id="KW-0812">Transmembrane</keyword>
<name>A0A326TZX6_THEHA</name>
<evidence type="ECO:0000313" key="2">
    <source>
        <dbReference type="EMBL" id="PZW22434.1"/>
    </source>
</evidence>
<dbReference type="OrthoDB" id="152579at2"/>
<proteinExistence type="predicted"/>
<feature type="transmembrane region" description="Helical" evidence="1">
    <location>
        <begin position="49"/>
        <end position="74"/>
    </location>
</feature>
<comment type="caution">
    <text evidence="2">The sequence shown here is derived from an EMBL/GenBank/DDBJ whole genome shotgun (WGS) entry which is preliminary data.</text>
</comment>